<gene>
    <name evidence="3" type="ORF">SISNIDRAFT_419477</name>
</gene>
<dbReference type="AlphaFoldDB" id="A0A164NAK7"/>
<dbReference type="PANTHER" id="PTHR10963:SF24">
    <property type="entry name" value="GLYCOSIDASE C21B10.07-RELATED"/>
    <property type="match status" value="1"/>
</dbReference>
<sequence>MLFVPLFALLGLVRAATYKLQDNYVGSNFLTGFTHQAIADPTHGRVTYVNQQTALAKNLTYANGNHFVMRADDTTTLTASGPGRNSVRIQSVKTYTTHVVVFDVRHMPQGCATWPAAWEVGANWPTNGEIDIIEGVNGISPNAGTLHTSPGCTMPSSRTQTGTIGSNDCNTADNGNEGCGVTVNKANNYGAAFNNNGGGFYAMERTSQFIKLWFWARNEGGIPSDLSNDSASSVDTDNWGTPWAYFPTSSSCNLASHMGPQNIVINLTLCGDWAGAVFGQDGCPGDCVSYVNNNPTSFQQAYWDFAAVRTYV</sequence>
<dbReference type="InterPro" id="IPR000757">
    <property type="entry name" value="Beta-glucanase-like"/>
</dbReference>
<accession>A0A164NAK7</accession>
<dbReference type="GO" id="GO:0004553">
    <property type="term" value="F:hydrolase activity, hydrolyzing O-glycosyl compounds"/>
    <property type="evidence" value="ECO:0007669"/>
    <property type="project" value="InterPro"/>
</dbReference>
<organism evidence="3 4">
    <name type="scientific">Sistotremastrum niveocremeum HHB9708</name>
    <dbReference type="NCBI Taxonomy" id="1314777"/>
    <lineage>
        <taxon>Eukaryota</taxon>
        <taxon>Fungi</taxon>
        <taxon>Dikarya</taxon>
        <taxon>Basidiomycota</taxon>
        <taxon>Agaricomycotina</taxon>
        <taxon>Agaricomycetes</taxon>
        <taxon>Sistotremastrales</taxon>
        <taxon>Sistotremastraceae</taxon>
        <taxon>Sertulicium</taxon>
        <taxon>Sertulicium niveocremeum</taxon>
    </lineage>
</organism>
<dbReference type="CDD" id="cd02181">
    <property type="entry name" value="GH16_fungal_Lam16A_glucanase"/>
    <property type="match status" value="1"/>
</dbReference>
<dbReference type="OrthoDB" id="192832at2759"/>
<evidence type="ECO:0000256" key="1">
    <source>
        <dbReference type="SAM" id="SignalP"/>
    </source>
</evidence>
<evidence type="ECO:0000259" key="2">
    <source>
        <dbReference type="PROSITE" id="PS51762"/>
    </source>
</evidence>
<dbReference type="InterPro" id="IPR013320">
    <property type="entry name" value="ConA-like_dom_sf"/>
</dbReference>
<keyword evidence="4" id="KW-1185">Reference proteome</keyword>
<dbReference type="PROSITE" id="PS51762">
    <property type="entry name" value="GH16_2"/>
    <property type="match status" value="1"/>
</dbReference>
<feature type="signal peptide" evidence="1">
    <location>
        <begin position="1"/>
        <end position="15"/>
    </location>
</feature>
<feature type="domain" description="GH16" evidence="2">
    <location>
        <begin position="1"/>
        <end position="282"/>
    </location>
</feature>
<dbReference type="STRING" id="1314777.A0A164NAK7"/>
<name>A0A164NAK7_9AGAM</name>
<protein>
    <submittedName>
        <fullName evidence="3">Laminarinase</fullName>
    </submittedName>
</protein>
<dbReference type="PANTHER" id="PTHR10963">
    <property type="entry name" value="GLYCOSYL HYDROLASE-RELATED"/>
    <property type="match status" value="1"/>
</dbReference>
<proteinExistence type="predicted"/>
<dbReference type="Proteomes" id="UP000076722">
    <property type="component" value="Unassembled WGS sequence"/>
</dbReference>
<dbReference type="InterPro" id="IPR050546">
    <property type="entry name" value="Glycosyl_Hydrlase_16"/>
</dbReference>
<dbReference type="GO" id="GO:0009251">
    <property type="term" value="P:glucan catabolic process"/>
    <property type="evidence" value="ECO:0007669"/>
    <property type="project" value="TreeGrafter"/>
</dbReference>
<reference evidence="3 4" key="1">
    <citation type="journal article" date="2016" name="Mol. Biol. Evol.">
        <title>Comparative Genomics of Early-Diverging Mushroom-Forming Fungi Provides Insights into the Origins of Lignocellulose Decay Capabilities.</title>
        <authorList>
            <person name="Nagy L.G."/>
            <person name="Riley R."/>
            <person name="Tritt A."/>
            <person name="Adam C."/>
            <person name="Daum C."/>
            <person name="Floudas D."/>
            <person name="Sun H."/>
            <person name="Yadav J.S."/>
            <person name="Pangilinan J."/>
            <person name="Larsson K.H."/>
            <person name="Matsuura K."/>
            <person name="Barry K."/>
            <person name="Labutti K."/>
            <person name="Kuo R."/>
            <person name="Ohm R.A."/>
            <person name="Bhattacharya S.S."/>
            <person name="Shirouzu T."/>
            <person name="Yoshinaga Y."/>
            <person name="Martin F.M."/>
            <person name="Grigoriev I.V."/>
            <person name="Hibbett D.S."/>
        </authorList>
    </citation>
    <scope>NUCLEOTIDE SEQUENCE [LARGE SCALE GENOMIC DNA]</scope>
    <source>
        <strain evidence="3 4">HHB9708</strain>
    </source>
</reference>
<feature type="chain" id="PRO_5011955354" evidence="1">
    <location>
        <begin position="16"/>
        <end position="312"/>
    </location>
</feature>
<evidence type="ECO:0000313" key="3">
    <source>
        <dbReference type="EMBL" id="KZS87520.1"/>
    </source>
</evidence>
<dbReference type="Gene3D" id="2.60.120.200">
    <property type="match status" value="1"/>
</dbReference>
<keyword evidence="1" id="KW-0732">Signal</keyword>
<dbReference type="EMBL" id="KV419448">
    <property type="protein sequence ID" value="KZS87520.1"/>
    <property type="molecule type" value="Genomic_DNA"/>
</dbReference>
<dbReference type="Pfam" id="PF26113">
    <property type="entry name" value="GH16_XgeA"/>
    <property type="match status" value="1"/>
</dbReference>
<dbReference type="SUPFAM" id="SSF49899">
    <property type="entry name" value="Concanavalin A-like lectins/glucanases"/>
    <property type="match status" value="1"/>
</dbReference>
<evidence type="ECO:0000313" key="4">
    <source>
        <dbReference type="Proteomes" id="UP000076722"/>
    </source>
</evidence>